<dbReference type="RefSeq" id="XP_002630340.1">
    <property type="nucleotide sequence ID" value="XM_002630294.1"/>
</dbReference>
<dbReference type="InParanoid" id="A8WX38"/>
<gene>
    <name evidence="5 7" type="ORF">CBG04269</name>
    <name evidence="5" type="ORF">CBG_04269</name>
</gene>
<dbReference type="HOGENOM" id="CLU_639725_0_0_1"/>
<evidence type="ECO:0000313" key="6">
    <source>
        <dbReference type="Proteomes" id="UP000008549"/>
    </source>
</evidence>
<reference evidence="5 6" key="1">
    <citation type="journal article" date="2003" name="PLoS Biol.">
        <title>The genome sequence of Caenorhabditis briggsae: a platform for comparative genomics.</title>
        <authorList>
            <person name="Stein L.D."/>
            <person name="Bao Z."/>
            <person name="Blasiar D."/>
            <person name="Blumenthal T."/>
            <person name="Brent M.R."/>
            <person name="Chen N."/>
            <person name="Chinwalla A."/>
            <person name="Clarke L."/>
            <person name="Clee C."/>
            <person name="Coghlan A."/>
            <person name="Coulson A."/>
            <person name="D'Eustachio P."/>
            <person name="Fitch D.H."/>
            <person name="Fulton L.A."/>
            <person name="Fulton R.E."/>
            <person name="Griffiths-Jones S."/>
            <person name="Harris T.W."/>
            <person name="Hillier L.W."/>
            <person name="Kamath R."/>
            <person name="Kuwabara P.E."/>
            <person name="Mardis E.R."/>
            <person name="Marra M.A."/>
            <person name="Miner T.L."/>
            <person name="Minx P."/>
            <person name="Mullikin J.C."/>
            <person name="Plumb R.W."/>
            <person name="Rogers J."/>
            <person name="Schein J.E."/>
            <person name="Sohrmann M."/>
            <person name="Spieth J."/>
            <person name="Stajich J.E."/>
            <person name="Wei C."/>
            <person name="Willey D."/>
            <person name="Wilson R.K."/>
            <person name="Durbin R."/>
            <person name="Waterston R.H."/>
        </authorList>
    </citation>
    <scope>NUCLEOTIDE SEQUENCE [LARGE SCALE GENOMIC DNA]</scope>
    <source>
        <strain evidence="5 6">AF16</strain>
    </source>
</reference>
<evidence type="ECO:0000256" key="3">
    <source>
        <dbReference type="SAM" id="SignalP"/>
    </source>
</evidence>
<dbReference type="InterPro" id="IPR016186">
    <property type="entry name" value="C-type_lectin-like/link_sf"/>
</dbReference>
<sequence length="429" mass="49253">MKNLMLLVLLSTWICVSQSELICSNGFKLMPNGKCWGLVGQQKNYDDANDMCRKTDGSVMVQLKDETDNVQMGSFLSPTRYWNVYLGMRWELQWDDMTLLKNYSRYTPDCGQNCGIIYNNSCYRVFDQKKTFDSAQSVCELYKSNLVSINYYDEFRLVATKYGKAGAYWIGGKMHSDLTIDWNDGSKGEYDEGISFWDGRCLLFNVLDNGIGSTFQSNGFENSDFSINGRNRSCIERDEDRFLPRDERHVKADAHLWDWQCGYCDICGRAMATVIKGRCADFNGNILTRFAMDFFYCFGGDSTILLILEWIFGNLLSEDSTQPMNSDSIEKTGTKSEEIIEPENIGKVDKKLQKELEKLEKTQCSYLTSPDDTLKNISSIQFESQISQIQRKKKQRESKESSAESQDGTLVEPKSNELYIQDIPERVMQ</sequence>
<dbReference type="PANTHER" id="PTHR22991:SF44">
    <property type="entry name" value="C-TYPE LECTIN-RELATED"/>
    <property type="match status" value="1"/>
</dbReference>
<feature type="chain" id="PRO_5002731470" evidence="3">
    <location>
        <begin position="20"/>
        <end position="429"/>
    </location>
</feature>
<protein>
    <submittedName>
        <fullName evidence="5">Protein CBG04269</fullName>
    </submittedName>
</protein>
<keyword evidence="6" id="KW-1185">Reference proteome</keyword>
<keyword evidence="3" id="KW-0732">Signal</keyword>
<dbReference type="CDD" id="cd00037">
    <property type="entry name" value="CLECT"/>
    <property type="match status" value="2"/>
</dbReference>
<dbReference type="SMART" id="SM00034">
    <property type="entry name" value="CLECT"/>
    <property type="match status" value="1"/>
</dbReference>
<organism evidence="5 6">
    <name type="scientific">Caenorhabditis briggsae</name>
    <dbReference type="NCBI Taxonomy" id="6238"/>
    <lineage>
        <taxon>Eukaryota</taxon>
        <taxon>Metazoa</taxon>
        <taxon>Ecdysozoa</taxon>
        <taxon>Nematoda</taxon>
        <taxon>Chromadorea</taxon>
        <taxon>Rhabditida</taxon>
        <taxon>Rhabditina</taxon>
        <taxon>Rhabditomorpha</taxon>
        <taxon>Rhabditoidea</taxon>
        <taxon>Rhabditidae</taxon>
        <taxon>Peloderinae</taxon>
        <taxon>Caenorhabditis</taxon>
    </lineage>
</organism>
<evidence type="ECO:0000256" key="2">
    <source>
        <dbReference type="SAM" id="MobiDB-lite"/>
    </source>
</evidence>
<reference evidence="5 6" key="2">
    <citation type="journal article" date="2011" name="PLoS Genet.">
        <title>Caenorhabditis briggsae recombinant inbred line genotypes reveal inter-strain incompatibility and the evolution of recombination.</title>
        <authorList>
            <person name="Ross J.A."/>
            <person name="Koboldt D.C."/>
            <person name="Staisch J.E."/>
            <person name="Chamberlin H.M."/>
            <person name="Gupta B.P."/>
            <person name="Miller R.D."/>
            <person name="Baird S.E."/>
            <person name="Haag E.S."/>
        </authorList>
    </citation>
    <scope>NUCLEOTIDE SEQUENCE [LARGE SCALE GENOMIC DNA]</scope>
    <source>
        <strain evidence="5 6">AF16</strain>
    </source>
</reference>
<keyword evidence="1" id="KW-1015">Disulfide bond</keyword>
<dbReference type="InterPro" id="IPR001304">
    <property type="entry name" value="C-type_lectin-like"/>
</dbReference>
<dbReference type="WormBase" id="CBG04269">
    <property type="protein sequence ID" value="CBP49528"/>
    <property type="gene ID" value="WBGene00026980"/>
</dbReference>
<dbReference type="eggNOG" id="KOG4297">
    <property type="taxonomic scope" value="Eukaryota"/>
</dbReference>
<dbReference type="InterPro" id="IPR050976">
    <property type="entry name" value="Snaclec"/>
</dbReference>
<dbReference type="Proteomes" id="UP000008549">
    <property type="component" value="Unassembled WGS sequence"/>
</dbReference>
<dbReference type="GeneID" id="8571855"/>
<evidence type="ECO:0000259" key="4">
    <source>
        <dbReference type="PROSITE" id="PS50041"/>
    </source>
</evidence>
<dbReference type="Gene3D" id="3.10.100.10">
    <property type="entry name" value="Mannose-Binding Protein A, subunit A"/>
    <property type="match status" value="2"/>
</dbReference>
<dbReference type="AlphaFoldDB" id="A8WX38"/>
<accession>A8WX38</accession>
<feature type="domain" description="C-type lectin" evidence="4">
    <location>
        <begin position="118"/>
        <end position="210"/>
    </location>
</feature>
<dbReference type="EMBL" id="HE600920">
    <property type="protein sequence ID" value="CAP25011.1"/>
    <property type="molecule type" value="Genomic_DNA"/>
</dbReference>
<evidence type="ECO:0000313" key="5">
    <source>
        <dbReference type="EMBL" id="CAP25011.1"/>
    </source>
</evidence>
<evidence type="ECO:0000256" key="1">
    <source>
        <dbReference type="ARBA" id="ARBA00023157"/>
    </source>
</evidence>
<feature type="region of interest" description="Disordered" evidence="2">
    <location>
        <begin position="388"/>
        <end position="429"/>
    </location>
</feature>
<dbReference type="PROSITE" id="PS50041">
    <property type="entry name" value="C_TYPE_LECTIN_2"/>
    <property type="match status" value="1"/>
</dbReference>
<evidence type="ECO:0000313" key="7">
    <source>
        <dbReference type="WormBase" id="CBG04269"/>
    </source>
</evidence>
<dbReference type="KEGG" id="cbr:CBG_04269"/>
<proteinExistence type="predicted"/>
<dbReference type="CTD" id="8571855"/>
<dbReference type="SUPFAM" id="SSF56436">
    <property type="entry name" value="C-type lectin-like"/>
    <property type="match status" value="2"/>
</dbReference>
<name>A8WX38_CAEBR</name>
<dbReference type="InterPro" id="IPR016187">
    <property type="entry name" value="CTDL_fold"/>
</dbReference>
<feature type="signal peptide" evidence="3">
    <location>
        <begin position="1"/>
        <end position="19"/>
    </location>
</feature>
<dbReference type="PANTHER" id="PTHR22991">
    <property type="entry name" value="PROTEIN CBG13490"/>
    <property type="match status" value="1"/>
</dbReference>